<evidence type="ECO:0000256" key="1">
    <source>
        <dbReference type="SAM" id="Phobius"/>
    </source>
</evidence>
<feature type="transmembrane region" description="Helical" evidence="1">
    <location>
        <begin position="64"/>
        <end position="93"/>
    </location>
</feature>
<evidence type="ECO:0000313" key="3">
    <source>
        <dbReference type="EMBL" id="NKE19061.1"/>
    </source>
</evidence>
<evidence type="ECO:0000313" key="4">
    <source>
        <dbReference type="Proteomes" id="UP000746741"/>
    </source>
</evidence>
<dbReference type="Proteomes" id="UP001138708">
    <property type="component" value="Unassembled WGS sequence"/>
</dbReference>
<feature type="transmembrane region" description="Helical" evidence="1">
    <location>
        <begin position="20"/>
        <end position="43"/>
    </location>
</feature>
<evidence type="ECO:0000313" key="2">
    <source>
        <dbReference type="EMBL" id="MBR0660765.1"/>
    </source>
</evidence>
<name>A0A9X9WKA5_9PROT</name>
<organism evidence="2 5">
    <name type="scientific">Neoroseomonas oryzicola</name>
    <dbReference type="NCBI Taxonomy" id="535904"/>
    <lineage>
        <taxon>Bacteria</taxon>
        <taxon>Pseudomonadati</taxon>
        <taxon>Pseudomonadota</taxon>
        <taxon>Alphaproteobacteria</taxon>
        <taxon>Acetobacterales</taxon>
        <taxon>Acetobacteraceae</taxon>
        <taxon>Neoroseomonas</taxon>
    </lineage>
</organism>
<feature type="transmembrane region" description="Helical" evidence="1">
    <location>
        <begin position="129"/>
        <end position="147"/>
    </location>
</feature>
<reference evidence="3 4" key="2">
    <citation type="submission" date="2020-02" db="EMBL/GenBank/DDBJ databases">
        <authorList>
            <person name="Sun Q."/>
            <person name="Inoue M."/>
        </authorList>
    </citation>
    <scope>NUCLEOTIDE SEQUENCE [LARGE SCALE GENOMIC DNA]</scope>
    <source>
        <strain evidence="3 4">KCTC 22478</strain>
    </source>
</reference>
<keyword evidence="1" id="KW-0812">Transmembrane</keyword>
<evidence type="ECO:0008006" key="6">
    <source>
        <dbReference type="Google" id="ProtNLM"/>
    </source>
</evidence>
<keyword evidence="4" id="KW-1185">Reference proteome</keyword>
<reference evidence="2" key="3">
    <citation type="journal article" date="2021" name="Syst. Appl. Microbiol.">
        <title>Roseomonas hellenica sp. nov., isolated from roots of wild-growing Alkanna tinctoria.</title>
        <authorList>
            <person name="Rat A."/>
            <person name="Naranjo H.D."/>
            <person name="Lebbe L."/>
            <person name="Cnockaert M."/>
            <person name="Krigas N."/>
            <person name="Grigoriadou K."/>
            <person name="Maloupa E."/>
            <person name="Willems A."/>
        </authorList>
    </citation>
    <scope>NUCLEOTIDE SEQUENCE</scope>
    <source>
        <strain evidence="2">LMG 31161</strain>
    </source>
</reference>
<dbReference type="EMBL" id="JAAVUP010000007">
    <property type="protein sequence ID" value="NKE19061.1"/>
    <property type="molecule type" value="Genomic_DNA"/>
</dbReference>
<keyword evidence="1" id="KW-1133">Transmembrane helix</keyword>
<dbReference type="EMBL" id="JAAEDK010000037">
    <property type="protein sequence ID" value="MBR0660765.1"/>
    <property type="molecule type" value="Genomic_DNA"/>
</dbReference>
<gene>
    <name evidence="3" type="ORF">GWK15_19045</name>
    <name evidence="2" type="ORF">GXW75_16020</name>
</gene>
<protein>
    <recommendedName>
        <fullName evidence="6">Two pore domain potassium channel family protein</fullName>
    </recommendedName>
</protein>
<keyword evidence="1" id="KW-0472">Membrane</keyword>
<evidence type="ECO:0000313" key="5">
    <source>
        <dbReference type="Proteomes" id="UP001138708"/>
    </source>
</evidence>
<reference evidence="2" key="1">
    <citation type="submission" date="2020-01" db="EMBL/GenBank/DDBJ databases">
        <authorList>
            <person name="Rat A."/>
        </authorList>
    </citation>
    <scope>NUCLEOTIDE SEQUENCE</scope>
    <source>
        <strain evidence="2">LMG 31161</strain>
    </source>
</reference>
<accession>A0A9X9WKA5</accession>
<dbReference type="AlphaFoldDB" id="A0A9X9WKA5"/>
<sequence>MAQVSSQIQDVGFWGQSWLVGVPLIALTVVVHVLGLGLIRAAFARAFKDRERYHRFPLYHFAMVMWLTVTLVTGLHVVEATIWAAAFLLIGAMPNPHAAMLYSISAMTAYGHAQVYLEDHWQMLGALESLTGLILFGLTTAFLYGMIQRAWPGRDK</sequence>
<dbReference type="Proteomes" id="UP000746741">
    <property type="component" value="Unassembled WGS sequence"/>
</dbReference>
<comment type="caution">
    <text evidence="2">The sequence shown here is derived from an EMBL/GenBank/DDBJ whole genome shotgun (WGS) entry which is preliminary data.</text>
</comment>
<proteinExistence type="predicted"/>